<dbReference type="OrthoDB" id="7680611at2759"/>
<name>V4B3W7_LOTGI</name>
<evidence type="ECO:0000313" key="2">
    <source>
        <dbReference type="Proteomes" id="UP000030746"/>
    </source>
</evidence>
<sequence>MSLILKHEQHKFEDYSGDGMFSSIFSLGKTIIPKGASFVSNNKSLISSEAKAVGSIAEAGKSISDTVKQSNELKELQLIRDLRNRRRYTKIIMFSSWITMGKYPREKHLPGHNYTGPGTRLDLRLDKNDKPKPVGDGVRIFKYKSKFEKGYVGYWTNEMFIVDKVNTTSPPTYELIDQDKEQIIGENEDTFQQELNALETKLNSELQTKKY</sequence>
<dbReference type="EMBL" id="KB200329">
    <property type="protein sequence ID" value="ESP02101.1"/>
    <property type="molecule type" value="Genomic_DNA"/>
</dbReference>
<keyword evidence="2" id="KW-1185">Reference proteome</keyword>
<dbReference type="HOGENOM" id="CLU_1306103_0_0_1"/>
<dbReference type="AlphaFoldDB" id="V4B3W7"/>
<organism evidence="1 2">
    <name type="scientific">Lottia gigantea</name>
    <name type="common">Giant owl limpet</name>
    <dbReference type="NCBI Taxonomy" id="225164"/>
    <lineage>
        <taxon>Eukaryota</taxon>
        <taxon>Metazoa</taxon>
        <taxon>Spiralia</taxon>
        <taxon>Lophotrochozoa</taxon>
        <taxon>Mollusca</taxon>
        <taxon>Gastropoda</taxon>
        <taxon>Patellogastropoda</taxon>
        <taxon>Lottioidea</taxon>
        <taxon>Lottiidae</taxon>
        <taxon>Lottia</taxon>
    </lineage>
</organism>
<dbReference type="RefSeq" id="XP_009047259.1">
    <property type="nucleotide sequence ID" value="XM_009049011.1"/>
</dbReference>
<gene>
    <name evidence="1" type="ORF">LOTGIDRAFT_157250</name>
</gene>
<evidence type="ECO:0000313" key="1">
    <source>
        <dbReference type="EMBL" id="ESP02101.1"/>
    </source>
</evidence>
<dbReference type="KEGG" id="lgi:LOTGIDRAFT_157250"/>
<dbReference type="PANTHER" id="PTHR46585">
    <property type="entry name" value="INTEGRASE CORE DOMAIN CONTAINING PROTEIN"/>
    <property type="match status" value="1"/>
</dbReference>
<dbReference type="GeneID" id="20237298"/>
<protein>
    <submittedName>
        <fullName evidence="1">Uncharacterized protein</fullName>
    </submittedName>
</protein>
<proteinExistence type="predicted"/>
<accession>V4B3W7</accession>
<dbReference type="CTD" id="20237298"/>
<reference evidence="1 2" key="1">
    <citation type="journal article" date="2013" name="Nature">
        <title>Insights into bilaterian evolution from three spiralian genomes.</title>
        <authorList>
            <person name="Simakov O."/>
            <person name="Marletaz F."/>
            <person name="Cho S.J."/>
            <person name="Edsinger-Gonzales E."/>
            <person name="Havlak P."/>
            <person name="Hellsten U."/>
            <person name="Kuo D.H."/>
            <person name="Larsson T."/>
            <person name="Lv J."/>
            <person name="Arendt D."/>
            <person name="Savage R."/>
            <person name="Osoegawa K."/>
            <person name="de Jong P."/>
            <person name="Grimwood J."/>
            <person name="Chapman J.A."/>
            <person name="Shapiro H."/>
            <person name="Aerts A."/>
            <person name="Otillar R.P."/>
            <person name="Terry A.Y."/>
            <person name="Boore J.L."/>
            <person name="Grigoriev I.V."/>
            <person name="Lindberg D.R."/>
            <person name="Seaver E.C."/>
            <person name="Weisblat D.A."/>
            <person name="Putnam N.H."/>
            <person name="Rokhsar D.S."/>
        </authorList>
    </citation>
    <scope>NUCLEOTIDE SEQUENCE [LARGE SCALE GENOMIC DNA]</scope>
</reference>
<dbReference type="Proteomes" id="UP000030746">
    <property type="component" value="Unassembled WGS sequence"/>
</dbReference>
<dbReference type="PANTHER" id="PTHR46585:SF1">
    <property type="entry name" value="CHROMO DOMAIN-CONTAINING PROTEIN"/>
    <property type="match status" value="1"/>
</dbReference>